<comment type="caution">
    <text evidence="1">The sequence shown here is derived from an EMBL/GenBank/DDBJ whole genome shotgun (WGS) entry which is preliminary data.</text>
</comment>
<organism evidence="1 2">
    <name type="scientific">Brucella anthropi</name>
    <name type="common">Ochrobactrum anthropi</name>
    <dbReference type="NCBI Taxonomy" id="529"/>
    <lineage>
        <taxon>Bacteria</taxon>
        <taxon>Pseudomonadati</taxon>
        <taxon>Pseudomonadota</taxon>
        <taxon>Alphaproteobacteria</taxon>
        <taxon>Hyphomicrobiales</taxon>
        <taxon>Brucellaceae</taxon>
        <taxon>Brucella/Ochrobactrum group</taxon>
        <taxon>Brucella</taxon>
    </lineage>
</organism>
<accession>A0A6L3Z510</accession>
<dbReference type="AlphaFoldDB" id="A0A6L3Z510"/>
<proteinExistence type="predicted"/>
<evidence type="ECO:0000313" key="2">
    <source>
        <dbReference type="Proteomes" id="UP000481876"/>
    </source>
</evidence>
<gene>
    <name evidence="1" type="ORF">F9L04_16310</name>
</gene>
<protein>
    <submittedName>
        <fullName evidence="1">Uncharacterized protein</fullName>
    </submittedName>
</protein>
<dbReference type="EMBL" id="WBWS01000016">
    <property type="protein sequence ID" value="KAB2766831.1"/>
    <property type="molecule type" value="Genomic_DNA"/>
</dbReference>
<name>A0A6L3Z510_BRUAN</name>
<dbReference type="RefSeq" id="WP_151663928.1">
    <property type="nucleotide sequence ID" value="NZ_WBWS01000016.1"/>
</dbReference>
<dbReference type="Proteomes" id="UP000481876">
    <property type="component" value="Unassembled WGS sequence"/>
</dbReference>
<sequence>MTNKTKILQNLDHFEVFLKGARAALESNVGPEESAVNAAAITLRESSSAFDSLMHSLPNG</sequence>
<reference evidence="1 2" key="1">
    <citation type="submission" date="2019-09" db="EMBL/GenBank/DDBJ databases">
        <title>Taxonomic organization of the family Brucellaceae based on a phylogenomic approach.</title>
        <authorList>
            <person name="Leclercq S."/>
            <person name="Cloeckaert A."/>
            <person name="Zygmunt M.S."/>
        </authorList>
    </citation>
    <scope>NUCLEOTIDE SEQUENCE [LARGE SCALE GENOMIC DNA]</scope>
    <source>
        <strain evidence="1 2">LMG 3313</strain>
    </source>
</reference>
<evidence type="ECO:0000313" key="1">
    <source>
        <dbReference type="EMBL" id="KAB2766831.1"/>
    </source>
</evidence>